<dbReference type="Proteomes" id="UP000617355">
    <property type="component" value="Unassembled WGS sequence"/>
</dbReference>
<dbReference type="SUPFAM" id="SSF46785">
    <property type="entry name" value="Winged helix' DNA-binding domain"/>
    <property type="match status" value="1"/>
</dbReference>
<dbReference type="InterPro" id="IPR005119">
    <property type="entry name" value="LysR_subst-bd"/>
</dbReference>
<keyword evidence="4" id="KW-0804">Transcription</keyword>
<evidence type="ECO:0000259" key="5">
    <source>
        <dbReference type="PROSITE" id="PS50931"/>
    </source>
</evidence>
<dbReference type="PRINTS" id="PR00039">
    <property type="entry name" value="HTHLYSR"/>
</dbReference>
<keyword evidence="2" id="KW-0805">Transcription regulation</keyword>
<dbReference type="SUPFAM" id="SSF53850">
    <property type="entry name" value="Periplasmic binding protein-like II"/>
    <property type="match status" value="1"/>
</dbReference>
<evidence type="ECO:0000313" key="6">
    <source>
        <dbReference type="EMBL" id="GGD47597.1"/>
    </source>
</evidence>
<dbReference type="InterPro" id="IPR000847">
    <property type="entry name" value="LysR_HTH_N"/>
</dbReference>
<keyword evidence="7" id="KW-1185">Reference proteome</keyword>
<reference evidence="7" key="1">
    <citation type="journal article" date="2019" name="Int. J. Syst. Evol. Microbiol.">
        <title>The Global Catalogue of Microorganisms (GCM) 10K type strain sequencing project: providing services to taxonomists for standard genome sequencing and annotation.</title>
        <authorList>
            <consortium name="The Broad Institute Genomics Platform"/>
            <consortium name="The Broad Institute Genome Sequencing Center for Infectious Disease"/>
            <person name="Wu L."/>
            <person name="Ma J."/>
        </authorList>
    </citation>
    <scope>NUCLEOTIDE SEQUENCE [LARGE SCALE GENOMIC DNA]</scope>
    <source>
        <strain evidence="7">CGMCC 1.12922</strain>
    </source>
</reference>
<dbReference type="Gene3D" id="3.40.190.290">
    <property type="match status" value="1"/>
</dbReference>
<gene>
    <name evidence="6" type="ORF">GCM10011358_34240</name>
</gene>
<dbReference type="Pfam" id="PF00126">
    <property type="entry name" value="HTH_1"/>
    <property type="match status" value="1"/>
</dbReference>
<dbReference type="PANTHER" id="PTHR30346">
    <property type="entry name" value="TRANSCRIPTIONAL DUAL REGULATOR HCAR-RELATED"/>
    <property type="match status" value="1"/>
</dbReference>
<dbReference type="CDD" id="cd05466">
    <property type="entry name" value="PBP2_LTTR_substrate"/>
    <property type="match status" value="1"/>
</dbReference>
<feature type="domain" description="HTH lysR-type" evidence="5">
    <location>
        <begin position="5"/>
        <end position="62"/>
    </location>
</feature>
<keyword evidence="3" id="KW-0238">DNA-binding</keyword>
<dbReference type="RefSeq" id="WP_188530178.1">
    <property type="nucleotide sequence ID" value="NZ_BMGI01000006.1"/>
</dbReference>
<protein>
    <submittedName>
        <fullName evidence="6">Transcriptional regulator</fullName>
    </submittedName>
</protein>
<dbReference type="InterPro" id="IPR036388">
    <property type="entry name" value="WH-like_DNA-bd_sf"/>
</dbReference>
<dbReference type="InterPro" id="IPR036390">
    <property type="entry name" value="WH_DNA-bd_sf"/>
</dbReference>
<organism evidence="6 7">
    <name type="scientific">Sinisalibacter lacisalsi</name>
    <dbReference type="NCBI Taxonomy" id="1526570"/>
    <lineage>
        <taxon>Bacteria</taxon>
        <taxon>Pseudomonadati</taxon>
        <taxon>Pseudomonadota</taxon>
        <taxon>Alphaproteobacteria</taxon>
        <taxon>Rhodobacterales</taxon>
        <taxon>Roseobacteraceae</taxon>
        <taxon>Sinisalibacter</taxon>
    </lineage>
</organism>
<evidence type="ECO:0000256" key="4">
    <source>
        <dbReference type="ARBA" id="ARBA00023163"/>
    </source>
</evidence>
<dbReference type="PROSITE" id="PS50931">
    <property type="entry name" value="HTH_LYSR"/>
    <property type="match status" value="1"/>
</dbReference>
<dbReference type="Pfam" id="PF03466">
    <property type="entry name" value="LysR_substrate"/>
    <property type="match status" value="1"/>
</dbReference>
<proteinExistence type="inferred from homology"/>
<evidence type="ECO:0000313" key="7">
    <source>
        <dbReference type="Proteomes" id="UP000617355"/>
    </source>
</evidence>
<comment type="similarity">
    <text evidence="1">Belongs to the LysR transcriptional regulatory family.</text>
</comment>
<name>A0ABQ1QXV0_9RHOB</name>
<evidence type="ECO:0000256" key="2">
    <source>
        <dbReference type="ARBA" id="ARBA00023015"/>
    </source>
</evidence>
<sequence>MTKNLTLTQIRVLEALCRAGGVGAAARDLGVSQPTVSAQLRQIEDRYALRLFQREGHRLIPNAVSHALLPRMRAALALMSEIETTLDRTSTLEAGRLSIGYSTHQFVMPLLSDFITTYPGLRVEARSQATGDLLRLLHAGEVEAVFITISRPDPALHSLELRRERIILMARRDHPLSHGDPLGWDDIARLGLIRREPSSGTRMMFDAAAVAAGARVRHVLDLGSWESMRAAVIAGIGLGVAMEGEIDPDDPQVAAVPIRDPALEVGHYLACLPEMAGLAPVRAFFDLARAHLSKSTPAKL</sequence>
<evidence type="ECO:0000256" key="1">
    <source>
        <dbReference type="ARBA" id="ARBA00009437"/>
    </source>
</evidence>
<dbReference type="Gene3D" id="1.10.10.10">
    <property type="entry name" value="Winged helix-like DNA-binding domain superfamily/Winged helix DNA-binding domain"/>
    <property type="match status" value="1"/>
</dbReference>
<accession>A0ABQ1QXV0</accession>
<evidence type="ECO:0000256" key="3">
    <source>
        <dbReference type="ARBA" id="ARBA00023125"/>
    </source>
</evidence>
<dbReference type="PANTHER" id="PTHR30346:SF29">
    <property type="entry name" value="LYSR SUBSTRATE-BINDING"/>
    <property type="match status" value="1"/>
</dbReference>
<comment type="caution">
    <text evidence="6">The sequence shown here is derived from an EMBL/GenBank/DDBJ whole genome shotgun (WGS) entry which is preliminary data.</text>
</comment>
<dbReference type="EMBL" id="BMGI01000006">
    <property type="protein sequence ID" value="GGD47597.1"/>
    <property type="molecule type" value="Genomic_DNA"/>
</dbReference>